<reference evidence="6 7" key="1">
    <citation type="journal article" date="2020" name="ISME J.">
        <title>Uncovering the hidden diversity of litter-decomposition mechanisms in mushroom-forming fungi.</title>
        <authorList>
            <person name="Floudas D."/>
            <person name="Bentzer J."/>
            <person name="Ahren D."/>
            <person name="Johansson T."/>
            <person name="Persson P."/>
            <person name="Tunlid A."/>
        </authorList>
    </citation>
    <scope>NUCLEOTIDE SEQUENCE [LARGE SCALE GENOMIC DNA]</scope>
    <source>
        <strain evidence="6 7">CBS 101986</strain>
    </source>
</reference>
<dbReference type="GO" id="GO:0005524">
    <property type="term" value="F:ATP binding"/>
    <property type="evidence" value="ECO:0007669"/>
    <property type="project" value="UniProtKB-KW"/>
</dbReference>
<evidence type="ECO:0000256" key="2">
    <source>
        <dbReference type="ARBA" id="ARBA00022801"/>
    </source>
</evidence>
<evidence type="ECO:0000313" key="7">
    <source>
        <dbReference type="Proteomes" id="UP000567179"/>
    </source>
</evidence>
<proteinExistence type="predicted"/>
<dbReference type="GO" id="GO:0005634">
    <property type="term" value="C:nucleus"/>
    <property type="evidence" value="ECO:0007669"/>
    <property type="project" value="TreeGrafter"/>
</dbReference>
<dbReference type="Proteomes" id="UP000567179">
    <property type="component" value="Unassembled WGS sequence"/>
</dbReference>
<evidence type="ECO:0000313" key="6">
    <source>
        <dbReference type="EMBL" id="KAF5314377.1"/>
    </source>
</evidence>
<dbReference type="PANTHER" id="PTHR47961">
    <property type="entry name" value="DNA POLYMERASE THETA, PUTATIVE (AFU_ORTHOLOGUE AFUA_1G05260)-RELATED"/>
    <property type="match status" value="1"/>
</dbReference>
<dbReference type="SUPFAM" id="SSF52540">
    <property type="entry name" value="P-loop containing nucleoside triphosphate hydrolases"/>
    <property type="match status" value="1"/>
</dbReference>
<dbReference type="InterPro" id="IPR050474">
    <property type="entry name" value="Hel308_SKI2-like"/>
</dbReference>
<dbReference type="OrthoDB" id="3201040at2759"/>
<dbReference type="InterPro" id="IPR027417">
    <property type="entry name" value="P-loop_NTPase"/>
</dbReference>
<dbReference type="Gene3D" id="3.40.50.300">
    <property type="entry name" value="P-loop containing nucleotide triphosphate hydrolases"/>
    <property type="match status" value="2"/>
</dbReference>
<name>A0A8H5B285_9AGAR</name>
<dbReference type="GO" id="GO:0016787">
    <property type="term" value="F:hydrolase activity"/>
    <property type="evidence" value="ECO:0007669"/>
    <property type="project" value="UniProtKB-KW"/>
</dbReference>
<keyword evidence="2" id="KW-0378">Hydrolase</keyword>
<keyword evidence="1" id="KW-0547">Nucleotide-binding</keyword>
<organism evidence="6 7">
    <name type="scientific">Psilocybe cf. subviscida</name>
    <dbReference type="NCBI Taxonomy" id="2480587"/>
    <lineage>
        <taxon>Eukaryota</taxon>
        <taxon>Fungi</taxon>
        <taxon>Dikarya</taxon>
        <taxon>Basidiomycota</taxon>
        <taxon>Agaricomycotina</taxon>
        <taxon>Agaricomycetes</taxon>
        <taxon>Agaricomycetidae</taxon>
        <taxon>Agaricales</taxon>
        <taxon>Agaricineae</taxon>
        <taxon>Strophariaceae</taxon>
        <taxon>Psilocybe</taxon>
    </lineage>
</organism>
<sequence>MRSTPTAYPRGHCCANAEQYNLDMQTPNHGSFYALVLRRQHPSLLFNCSHNAFTVPHFNRDQSKLYPTAFGTDEPILLCAPTSAGKVTSHIVFIYSMFSYSLDSHFLQTNVAMLTILNETAKHRNQETGEFDHDAYKCVHIAPMRALAPKMVGNVTQRLKIVITTPEKRDVIIPKQTDTSYTNLVLLIIADKIHAAP</sequence>
<comment type="caution">
    <text evidence="6">The sequence shown here is derived from an EMBL/GenBank/DDBJ whole genome shotgun (WGS) entry which is preliminary data.</text>
</comment>
<keyword evidence="7" id="KW-1185">Reference proteome</keyword>
<gene>
    <name evidence="5" type="ORF">D9619_007872</name>
    <name evidence="6" type="ORF">D9619_011891</name>
</gene>
<dbReference type="AlphaFoldDB" id="A0A8H5B285"/>
<keyword evidence="3" id="KW-0347">Helicase</keyword>
<accession>A0A8H5B285</accession>
<keyword evidence="4" id="KW-0067">ATP-binding</keyword>
<evidence type="ECO:0000313" key="5">
    <source>
        <dbReference type="EMBL" id="KAF5310876.1"/>
    </source>
</evidence>
<dbReference type="PANTHER" id="PTHR47961:SF4">
    <property type="entry name" value="ACTIVATING SIGNAL COINTEGRATOR 1 COMPLEX SUBUNIT 3"/>
    <property type="match status" value="1"/>
</dbReference>
<evidence type="ECO:0000256" key="1">
    <source>
        <dbReference type="ARBA" id="ARBA00022741"/>
    </source>
</evidence>
<evidence type="ECO:0000256" key="4">
    <source>
        <dbReference type="ARBA" id="ARBA00022840"/>
    </source>
</evidence>
<dbReference type="GO" id="GO:0004386">
    <property type="term" value="F:helicase activity"/>
    <property type="evidence" value="ECO:0007669"/>
    <property type="project" value="UniProtKB-KW"/>
</dbReference>
<dbReference type="EMBL" id="JAACJJ010000044">
    <property type="protein sequence ID" value="KAF5314377.1"/>
    <property type="molecule type" value="Genomic_DNA"/>
</dbReference>
<evidence type="ECO:0000256" key="3">
    <source>
        <dbReference type="ARBA" id="ARBA00022806"/>
    </source>
</evidence>
<protein>
    <recommendedName>
        <fullName evidence="8">DEAD/DEAH box helicase domain-containing protein</fullName>
    </recommendedName>
</protein>
<evidence type="ECO:0008006" key="8">
    <source>
        <dbReference type="Google" id="ProtNLM"/>
    </source>
</evidence>
<dbReference type="EMBL" id="JAACJJ010000057">
    <property type="protein sequence ID" value="KAF5310876.1"/>
    <property type="molecule type" value="Genomic_DNA"/>
</dbReference>